<accession>A0A087UTF6</accession>
<gene>
    <name evidence="1" type="ORF">X975_01722</name>
</gene>
<sequence>MPKDTFFNCSRMLEIKMSSPPYSVAIAHFEIVEFVNRKFVTVLQNMK</sequence>
<dbReference type="EMBL" id="KK121528">
    <property type="protein sequence ID" value="KFM80645.1"/>
    <property type="molecule type" value="Genomic_DNA"/>
</dbReference>
<dbReference type="AlphaFoldDB" id="A0A087UTF6"/>
<evidence type="ECO:0000313" key="2">
    <source>
        <dbReference type="Proteomes" id="UP000054359"/>
    </source>
</evidence>
<feature type="non-terminal residue" evidence="1">
    <location>
        <position position="47"/>
    </location>
</feature>
<reference evidence="1 2" key="1">
    <citation type="submission" date="2013-11" db="EMBL/GenBank/DDBJ databases">
        <title>Genome sequencing of Stegodyphus mimosarum.</title>
        <authorList>
            <person name="Bechsgaard J."/>
        </authorList>
    </citation>
    <scope>NUCLEOTIDE SEQUENCE [LARGE SCALE GENOMIC DNA]</scope>
</reference>
<evidence type="ECO:0000313" key="1">
    <source>
        <dbReference type="EMBL" id="KFM80645.1"/>
    </source>
</evidence>
<organism evidence="1 2">
    <name type="scientific">Stegodyphus mimosarum</name>
    <name type="common">African social velvet spider</name>
    <dbReference type="NCBI Taxonomy" id="407821"/>
    <lineage>
        <taxon>Eukaryota</taxon>
        <taxon>Metazoa</taxon>
        <taxon>Ecdysozoa</taxon>
        <taxon>Arthropoda</taxon>
        <taxon>Chelicerata</taxon>
        <taxon>Arachnida</taxon>
        <taxon>Araneae</taxon>
        <taxon>Araneomorphae</taxon>
        <taxon>Entelegynae</taxon>
        <taxon>Eresoidea</taxon>
        <taxon>Eresidae</taxon>
        <taxon>Stegodyphus</taxon>
    </lineage>
</organism>
<dbReference type="Proteomes" id="UP000054359">
    <property type="component" value="Unassembled WGS sequence"/>
</dbReference>
<keyword evidence="2" id="KW-1185">Reference proteome</keyword>
<name>A0A087UTF6_STEMI</name>
<proteinExistence type="predicted"/>
<protein>
    <submittedName>
        <fullName evidence="1">Uncharacterized protein</fullName>
    </submittedName>
</protein>